<gene>
    <name evidence="1" type="ORF">Pmar_PMAR017942</name>
</gene>
<accession>C5LIC4</accession>
<name>C5LIC4_PERM5</name>
<dbReference type="AlphaFoldDB" id="C5LIC4"/>
<dbReference type="Proteomes" id="UP000007800">
    <property type="component" value="Unassembled WGS sequence"/>
</dbReference>
<dbReference type="GeneID" id="9047784"/>
<dbReference type="EMBL" id="GG682213">
    <property type="protein sequence ID" value="EER03540.1"/>
    <property type="molecule type" value="Genomic_DNA"/>
</dbReference>
<evidence type="ECO:0000313" key="2">
    <source>
        <dbReference type="Proteomes" id="UP000007800"/>
    </source>
</evidence>
<dbReference type="RefSeq" id="XP_002771724.1">
    <property type="nucleotide sequence ID" value="XM_002771678.1"/>
</dbReference>
<feature type="non-terminal residue" evidence="1">
    <location>
        <position position="1"/>
    </location>
</feature>
<feature type="non-terminal residue" evidence="1">
    <location>
        <position position="52"/>
    </location>
</feature>
<organism evidence="2">
    <name type="scientific">Perkinsus marinus (strain ATCC 50983 / TXsc)</name>
    <dbReference type="NCBI Taxonomy" id="423536"/>
    <lineage>
        <taxon>Eukaryota</taxon>
        <taxon>Sar</taxon>
        <taxon>Alveolata</taxon>
        <taxon>Perkinsozoa</taxon>
        <taxon>Perkinsea</taxon>
        <taxon>Perkinsida</taxon>
        <taxon>Perkinsidae</taxon>
        <taxon>Perkinsus</taxon>
    </lineage>
</organism>
<dbReference type="InParanoid" id="C5LIC4"/>
<reference evidence="1 2" key="1">
    <citation type="submission" date="2008-07" db="EMBL/GenBank/DDBJ databases">
        <authorList>
            <person name="El-Sayed N."/>
            <person name="Caler E."/>
            <person name="Inman J."/>
            <person name="Amedeo P."/>
            <person name="Hass B."/>
            <person name="Wortman J."/>
        </authorList>
    </citation>
    <scope>NUCLEOTIDE SEQUENCE [LARGE SCALE GENOMIC DNA]</scope>
    <source>
        <strain evidence="2">ATCC 50983 / TXsc</strain>
    </source>
</reference>
<evidence type="ECO:0000313" key="1">
    <source>
        <dbReference type="EMBL" id="EER03540.1"/>
    </source>
</evidence>
<proteinExistence type="predicted"/>
<sequence length="52" mass="5913">FGRSYVTINISSEWLDRRNTSGISGMRICLIRIITFIFGNRIDAVIEGTSVY</sequence>
<protein>
    <submittedName>
        <fullName evidence="1">Uncharacterized protein</fullName>
    </submittedName>
</protein>
<keyword evidence="2" id="KW-1185">Reference proteome</keyword>